<dbReference type="AlphaFoldDB" id="A0A4P9XVE2"/>
<feature type="compositionally biased region" description="Polar residues" evidence="1">
    <location>
        <begin position="92"/>
        <end position="109"/>
    </location>
</feature>
<dbReference type="GO" id="GO:0055088">
    <property type="term" value="P:lipid homeostasis"/>
    <property type="evidence" value="ECO:0007669"/>
    <property type="project" value="InterPro"/>
</dbReference>
<feature type="compositionally biased region" description="Low complexity" evidence="1">
    <location>
        <begin position="54"/>
        <end position="67"/>
    </location>
</feature>
<dbReference type="Pfam" id="PF10104">
    <property type="entry name" value="Brr6_like_C_C"/>
    <property type="match status" value="1"/>
</dbReference>
<evidence type="ECO:0000256" key="1">
    <source>
        <dbReference type="SAM" id="MobiDB-lite"/>
    </source>
</evidence>
<feature type="domain" description="Brl1/Brr6" evidence="3">
    <location>
        <begin position="203"/>
        <end position="253"/>
    </location>
</feature>
<dbReference type="GO" id="GO:0031965">
    <property type="term" value="C:nuclear membrane"/>
    <property type="evidence" value="ECO:0007669"/>
    <property type="project" value="InterPro"/>
</dbReference>
<sequence length="353" mass="39400">MASHDRRGLAAPMEFEYQTPRSAPAHSFATGSGQPEVVRAESAASAPVSRSLPAITTTATLAGAKTAGRVSSPSPRDSSAHASADRPESGGHDSTTQAERTDNESSAVSHTVRPGARSSSRERVRRGTRRSRNSSPFNARYSRTGSRKQRGARWLPGLDAFTADTVKRTGWSISVALRLGLFLLVVYLLYTSLETLRTDVQRKDPSDFGRARIAAEAFAEIIEAFMQPLSMRTVFTFVVSTFGALALLNIVYTLYLRQHTLSDHRYGAPNAAYAMHNSQMIGSGPRNLRVQEVWHEMVEEVDHLHPEDDSSDSEREDRRGRDARRRRRRSRRRHTRSRSRSRTTVRYVADPDY</sequence>
<name>A0A4P9XVE2_9FUNG</name>
<dbReference type="Proteomes" id="UP000271241">
    <property type="component" value="Unassembled WGS sequence"/>
</dbReference>
<organism evidence="4 5">
    <name type="scientific">Thamnocephalis sphaerospora</name>
    <dbReference type="NCBI Taxonomy" id="78915"/>
    <lineage>
        <taxon>Eukaryota</taxon>
        <taxon>Fungi</taxon>
        <taxon>Fungi incertae sedis</taxon>
        <taxon>Zoopagomycota</taxon>
        <taxon>Zoopagomycotina</taxon>
        <taxon>Zoopagomycetes</taxon>
        <taxon>Zoopagales</taxon>
        <taxon>Sigmoideomycetaceae</taxon>
        <taxon>Thamnocephalis</taxon>
    </lineage>
</organism>
<protein>
    <recommendedName>
        <fullName evidence="3">Brl1/Brr6 domain-containing protein</fullName>
    </recommendedName>
</protein>
<feature type="region of interest" description="Disordered" evidence="1">
    <location>
        <begin position="1"/>
        <end position="150"/>
    </location>
</feature>
<evidence type="ECO:0000313" key="4">
    <source>
        <dbReference type="EMBL" id="RKP10226.1"/>
    </source>
</evidence>
<reference evidence="5" key="1">
    <citation type="journal article" date="2018" name="Nat. Microbiol.">
        <title>Leveraging single-cell genomics to expand the fungal tree of life.</title>
        <authorList>
            <person name="Ahrendt S.R."/>
            <person name="Quandt C.A."/>
            <person name="Ciobanu D."/>
            <person name="Clum A."/>
            <person name="Salamov A."/>
            <person name="Andreopoulos B."/>
            <person name="Cheng J.F."/>
            <person name="Woyke T."/>
            <person name="Pelin A."/>
            <person name="Henrissat B."/>
            <person name="Reynolds N.K."/>
            <person name="Benny G.L."/>
            <person name="Smith M.E."/>
            <person name="James T.Y."/>
            <person name="Grigoriev I.V."/>
        </authorList>
    </citation>
    <scope>NUCLEOTIDE SEQUENCE [LARGE SCALE GENOMIC DNA]</scope>
    <source>
        <strain evidence="5">RSA 1356</strain>
    </source>
</reference>
<evidence type="ECO:0000256" key="2">
    <source>
        <dbReference type="SAM" id="Phobius"/>
    </source>
</evidence>
<keyword evidence="2" id="KW-1133">Transmembrane helix</keyword>
<proteinExistence type="predicted"/>
<feature type="compositionally biased region" description="Polar residues" evidence="1">
    <location>
        <begin position="69"/>
        <end position="81"/>
    </location>
</feature>
<dbReference type="InterPro" id="IPR018767">
    <property type="entry name" value="Brl1/Brr6_dom"/>
</dbReference>
<evidence type="ECO:0000313" key="5">
    <source>
        <dbReference type="Proteomes" id="UP000271241"/>
    </source>
</evidence>
<feature type="compositionally biased region" description="Basic residues" evidence="1">
    <location>
        <begin position="123"/>
        <end position="132"/>
    </location>
</feature>
<keyword evidence="2" id="KW-0472">Membrane</keyword>
<feature type="compositionally biased region" description="Basic and acidic residues" evidence="1">
    <location>
        <begin position="302"/>
        <end position="320"/>
    </location>
</feature>
<keyword evidence="2" id="KW-0812">Transmembrane</keyword>
<feature type="transmembrane region" description="Helical" evidence="2">
    <location>
        <begin position="234"/>
        <end position="255"/>
    </location>
</feature>
<gene>
    <name evidence="4" type="ORF">THASP1DRAFT_27992</name>
</gene>
<feature type="compositionally biased region" description="Basic residues" evidence="1">
    <location>
        <begin position="321"/>
        <end position="343"/>
    </location>
</feature>
<accession>A0A4P9XVE2</accession>
<dbReference type="EMBL" id="KZ992463">
    <property type="protein sequence ID" value="RKP10226.1"/>
    <property type="molecule type" value="Genomic_DNA"/>
</dbReference>
<feature type="transmembrane region" description="Helical" evidence="2">
    <location>
        <begin position="175"/>
        <end position="193"/>
    </location>
</feature>
<feature type="region of interest" description="Disordered" evidence="1">
    <location>
        <begin position="302"/>
        <end position="353"/>
    </location>
</feature>
<evidence type="ECO:0000259" key="3">
    <source>
        <dbReference type="Pfam" id="PF10104"/>
    </source>
</evidence>
<keyword evidence="5" id="KW-1185">Reference proteome</keyword>